<proteinExistence type="predicted"/>
<keyword evidence="1" id="KW-1133">Transmembrane helix</keyword>
<evidence type="ECO:0000256" key="1">
    <source>
        <dbReference type="SAM" id="Phobius"/>
    </source>
</evidence>
<keyword evidence="3" id="KW-1185">Reference proteome</keyword>
<dbReference type="Proteomes" id="UP001064632">
    <property type="component" value="Chromosome"/>
</dbReference>
<protein>
    <submittedName>
        <fullName evidence="2">Uncharacterized protein</fullName>
    </submittedName>
</protein>
<reference evidence="2" key="1">
    <citation type="submission" date="2022-09" db="EMBL/GenBank/DDBJ databases">
        <title>Tahibacter sp. nov., isolated from a fresh water.</title>
        <authorList>
            <person name="Baek J.H."/>
            <person name="Lee J.K."/>
            <person name="Kim J.M."/>
            <person name="Jeon C.O."/>
        </authorList>
    </citation>
    <scope>NUCLEOTIDE SEQUENCE</scope>
    <source>
        <strain evidence="2">W38</strain>
    </source>
</reference>
<feature type="transmembrane region" description="Helical" evidence="1">
    <location>
        <begin position="22"/>
        <end position="44"/>
    </location>
</feature>
<dbReference type="EMBL" id="CP104694">
    <property type="protein sequence ID" value="UXI70175.1"/>
    <property type="molecule type" value="Genomic_DNA"/>
</dbReference>
<name>A0ABY6BM93_9GAMM</name>
<keyword evidence="1" id="KW-0472">Membrane</keyword>
<dbReference type="RefSeq" id="WP_261697126.1">
    <property type="nucleotide sequence ID" value="NZ_CP104694.1"/>
</dbReference>
<sequence length="91" mass="9824">MLDLDDVPVGPLARGLLLIVRIVWWLAWEICLVTVGWFVGWPICRALTLGRLPGAHITECDDVACWLQVAVALVGLGTLAGLLFLLPGYAG</sequence>
<evidence type="ECO:0000313" key="2">
    <source>
        <dbReference type="EMBL" id="UXI70175.1"/>
    </source>
</evidence>
<keyword evidence="1" id="KW-0812">Transmembrane</keyword>
<evidence type="ECO:0000313" key="3">
    <source>
        <dbReference type="Proteomes" id="UP001064632"/>
    </source>
</evidence>
<accession>A0ABY6BM93</accession>
<gene>
    <name evidence="2" type="ORF">N4264_11245</name>
</gene>
<feature type="transmembrane region" description="Helical" evidence="1">
    <location>
        <begin position="65"/>
        <end position="86"/>
    </location>
</feature>
<organism evidence="2 3">
    <name type="scientific">Tahibacter amnicola</name>
    <dbReference type="NCBI Taxonomy" id="2976241"/>
    <lineage>
        <taxon>Bacteria</taxon>
        <taxon>Pseudomonadati</taxon>
        <taxon>Pseudomonadota</taxon>
        <taxon>Gammaproteobacteria</taxon>
        <taxon>Lysobacterales</taxon>
        <taxon>Rhodanobacteraceae</taxon>
        <taxon>Tahibacter</taxon>
    </lineage>
</organism>